<accession>A0A9R0K7Y0</accession>
<keyword evidence="2 7" id="KW-0349">Heme</keyword>
<dbReference type="PRINTS" id="PR00385">
    <property type="entry name" value="P450"/>
</dbReference>
<sequence>MEVSWLLLALSIFPLFILFKLFKKPPPTNLPPGPPKLPLIGNLHQLARGNTLPHRRLAELAAVHGPIMHLKLGEVSTVIISSAEMAKEVMKTHDAVFCSRPTIMVGKEIFYDSSDIGLAPYGEYWRQVRKISVLELFTAKRVQSFRPIREEEVAELRASLRLEAGSVVNLSKKLFGLTFKISSRLAFSKRGKDQEEFQALITAITEAASGFSIADVYPSVEWLHSISGTKKKFKELVCESNRILDPIIDEHKSKNSDQDHQVEEDLVDVLLKFHKDNVKSPQDFCLSTDNIKAVVLELFGAGSDTSSTAMEWAISELLKNPKEMEKAQAEVRRVYQGEAIVDETKLHELKYLKQVIKETLRLHPSLPLLVPRESVERCQIQSHEIPSKTRVVINAWGIARDPEFWPEPERFNPERFDECSIDHKGTNFELIPFGAGRRMCPGMTLGLANVELPLAMLLCHFDWKLPPGVESPEYLDMDESFGIAVRRKNELHVIPIPYSY</sequence>
<dbReference type="GO" id="GO:0005506">
    <property type="term" value="F:iron ion binding"/>
    <property type="evidence" value="ECO:0007669"/>
    <property type="project" value="InterPro"/>
</dbReference>
<feature type="chain" id="PRO_5040217044" evidence="9">
    <location>
        <begin position="20"/>
        <end position="500"/>
    </location>
</feature>
<evidence type="ECO:0000313" key="11">
    <source>
        <dbReference type="RefSeq" id="XP_021861911.1"/>
    </source>
</evidence>
<evidence type="ECO:0000313" key="10">
    <source>
        <dbReference type="Proteomes" id="UP000813463"/>
    </source>
</evidence>
<dbReference type="InterPro" id="IPR001128">
    <property type="entry name" value="Cyt_P450"/>
</dbReference>
<evidence type="ECO:0000256" key="6">
    <source>
        <dbReference type="ARBA" id="ARBA00023033"/>
    </source>
</evidence>
<dbReference type="PANTHER" id="PTHR47955:SF8">
    <property type="entry name" value="CYTOCHROME P450 71D11-LIKE"/>
    <property type="match status" value="1"/>
</dbReference>
<evidence type="ECO:0000256" key="4">
    <source>
        <dbReference type="ARBA" id="ARBA00023002"/>
    </source>
</evidence>
<dbReference type="PROSITE" id="PS00086">
    <property type="entry name" value="CYTOCHROME_P450"/>
    <property type="match status" value="1"/>
</dbReference>
<keyword evidence="6 8" id="KW-0503">Monooxygenase</keyword>
<dbReference type="FunFam" id="1.10.630.10:FF:000043">
    <property type="entry name" value="Cytochrome P450 99A2"/>
    <property type="match status" value="1"/>
</dbReference>
<dbReference type="Pfam" id="PF00067">
    <property type="entry name" value="p450"/>
    <property type="match status" value="1"/>
</dbReference>
<protein>
    <submittedName>
        <fullName evidence="11">Desmethyl-deoxy-podophyllotoxin synthase</fullName>
    </submittedName>
</protein>
<reference evidence="10" key="1">
    <citation type="journal article" date="2021" name="Nat. Commun.">
        <title>Genomic analyses provide insights into spinach domestication and the genetic basis of agronomic traits.</title>
        <authorList>
            <person name="Cai X."/>
            <person name="Sun X."/>
            <person name="Xu C."/>
            <person name="Sun H."/>
            <person name="Wang X."/>
            <person name="Ge C."/>
            <person name="Zhang Z."/>
            <person name="Wang Q."/>
            <person name="Fei Z."/>
            <person name="Jiao C."/>
            <person name="Wang Q."/>
        </authorList>
    </citation>
    <scope>NUCLEOTIDE SEQUENCE [LARGE SCALE GENOMIC DNA]</scope>
    <source>
        <strain evidence="10">cv. Varoflay</strain>
    </source>
</reference>
<evidence type="ECO:0000256" key="5">
    <source>
        <dbReference type="ARBA" id="ARBA00023004"/>
    </source>
</evidence>
<dbReference type="GO" id="GO:0016705">
    <property type="term" value="F:oxidoreductase activity, acting on paired donors, with incorporation or reduction of molecular oxygen"/>
    <property type="evidence" value="ECO:0007669"/>
    <property type="project" value="InterPro"/>
</dbReference>
<dbReference type="PRINTS" id="PR00463">
    <property type="entry name" value="EP450I"/>
</dbReference>
<evidence type="ECO:0000256" key="7">
    <source>
        <dbReference type="PIRSR" id="PIRSR602401-1"/>
    </source>
</evidence>
<dbReference type="InterPro" id="IPR017972">
    <property type="entry name" value="Cyt_P450_CS"/>
</dbReference>
<name>A0A9R0K7Y0_SPIOL</name>
<reference evidence="11" key="2">
    <citation type="submission" date="2025-08" db="UniProtKB">
        <authorList>
            <consortium name="RefSeq"/>
        </authorList>
    </citation>
    <scope>IDENTIFICATION</scope>
    <source>
        <tissue evidence="11">Leaf</tissue>
    </source>
</reference>
<dbReference type="GO" id="GO:0020037">
    <property type="term" value="F:heme binding"/>
    <property type="evidence" value="ECO:0007669"/>
    <property type="project" value="InterPro"/>
</dbReference>
<comment type="similarity">
    <text evidence="1 8">Belongs to the cytochrome P450 family.</text>
</comment>
<proteinExistence type="inferred from homology"/>
<dbReference type="OrthoDB" id="1470350at2759"/>
<evidence type="ECO:0000256" key="9">
    <source>
        <dbReference type="SAM" id="SignalP"/>
    </source>
</evidence>
<comment type="cofactor">
    <cofactor evidence="7">
        <name>heme</name>
        <dbReference type="ChEBI" id="CHEBI:30413"/>
    </cofactor>
</comment>
<dbReference type="RefSeq" id="XP_021861911.1">
    <property type="nucleotide sequence ID" value="XM_022006219.2"/>
</dbReference>
<dbReference type="InterPro" id="IPR002401">
    <property type="entry name" value="Cyt_P450_E_grp-I"/>
</dbReference>
<keyword evidence="9" id="KW-0732">Signal</keyword>
<evidence type="ECO:0000256" key="1">
    <source>
        <dbReference type="ARBA" id="ARBA00010617"/>
    </source>
</evidence>
<feature type="binding site" description="axial binding residue" evidence="7">
    <location>
        <position position="440"/>
    </location>
    <ligand>
        <name>heme</name>
        <dbReference type="ChEBI" id="CHEBI:30413"/>
    </ligand>
    <ligandPart>
        <name>Fe</name>
        <dbReference type="ChEBI" id="CHEBI:18248"/>
    </ligandPart>
</feature>
<dbReference type="GeneID" id="110800893"/>
<keyword evidence="4 8" id="KW-0560">Oxidoreductase</keyword>
<feature type="signal peptide" evidence="9">
    <location>
        <begin position="1"/>
        <end position="19"/>
    </location>
</feature>
<evidence type="ECO:0000256" key="2">
    <source>
        <dbReference type="ARBA" id="ARBA00022617"/>
    </source>
</evidence>
<dbReference type="Gene3D" id="1.10.630.10">
    <property type="entry name" value="Cytochrome P450"/>
    <property type="match status" value="1"/>
</dbReference>
<keyword evidence="3 7" id="KW-0479">Metal-binding</keyword>
<organism evidence="10 11">
    <name type="scientific">Spinacia oleracea</name>
    <name type="common">Spinach</name>
    <dbReference type="NCBI Taxonomy" id="3562"/>
    <lineage>
        <taxon>Eukaryota</taxon>
        <taxon>Viridiplantae</taxon>
        <taxon>Streptophyta</taxon>
        <taxon>Embryophyta</taxon>
        <taxon>Tracheophyta</taxon>
        <taxon>Spermatophyta</taxon>
        <taxon>Magnoliopsida</taxon>
        <taxon>eudicotyledons</taxon>
        <taxon>Gunneridae</taxon>
        <taxon>Pentapetalae</taxon>
        <taxon>Caryophyllales</taxon>
        <taxon>Chenopodiaceae</taxon>
        <taxon>Chenopodioideae</taxon>
        <taxon>Anserineae</taxon>
        <taxon>Spinacia</taxon>
    </lineage>
</organism>
<dbReference type="KEGG" id="soe:110800893"/>
<dbReference type="PANTHER" id="PTHR47955">
    <property type="entry name" value="CYTOCHROME P450 FAMILY 71 PROTEIN"/>
    <property type="match status" value="1"/>
</dbReference>
<dbReference type="CDD" id="cd11072">
    <property type="entry name" value="CYP71-like"/>
    <property type="match status" value="1"/>
</dbReference>
<keyword evidence="5 7" id="KW-0408">Iron</keyword>
<dbReference type="SUPFAM" id="SSF48264">
    <property type="entry name" value="Cytochrome P450"/>
    <property type="match status" value="1"/>
</dbReference>
<evidence type="ECO:0000256" key="8">
    <source>
        <dbReference type="RuleBase" id="RU000461"/>
    </source>
</evidence>
<dbReference type="InterPro" id="IPR036396">
    <property type="entry name" value="Cyt_P450_sf"/>
</dbReference>
<gene>
    <name evidence="11" type="primary">LOC110800893</name>
</gene>
<dbReference type="Proteomes" id="UP000813463">
    <property type="component" value="Chromosome 2"/>
</dbReference>
<keyword evidence="10" id="KW-1185">Reference proteome</keyword>
<evidence type="ECO:0000256" key="3">
    <source>
        <dbReference type="ARBA" id="ARBA00022723"/>
    </source>
</evidence>
<dbReference type="GO" id="GO:0004497">
    <property type="term" value="F:monooxygenase activity"/>
    <property type="evidence" value="ECO:0007669"/>
    <property type="project" value="UniProtKB-KW"/>
</dbReference>
<dbReference type="AlphaFoldDB" id="A0A9R0K7Y0"/>